<accession>A0A6P8YWB5</accession>
<name>A0A6P8YWB5_THRPL</name>
<feature type="domain" description="EGF-like" evidence="1">
    <location>
        <begin position="346"/>
        <end position="357"/>
    </location>
</feature>
<sequence>MAVGDTLWLSLSVAFPDGRLVLGLCSEISCGVVRVRGADGDTMGFSTAVVATNSVSGRGSELQQPTGPASFTPGQQHVFVVRRAAEDTLEVWLEDDPDNRASVPTPDNNDRLKVASTAGSIMFVKGRDWVSEDPASALTSPSLPAPSAPGAKLCVELEYMSPSPDNAITLGALTERDDAPTALAELATDQAASWRRRTVLSSLPESLATTASWRLAVSSAPGTRIRSVSRCSLEKYDRAVVAASTAGRRRRHDWNSWNSANSWNSWNSANSWNSWNPARRLQRQTAGGCVNGGQWSAASGCACPAGFVGATCEAGCQAGGFGARCELRCPARGCEGVVLCVSGLYCSCAPGFRGDLCDQACTAGDADCSLPCDGRQRG</sequence>
<dbReference type="InterPro" id="IPR000742">
    <property type="entry name" value="EGF"/>
</dbReference>
<evidence type="ECO:0000313" key="3">
    <source>
        <dbReference type="RefSeq" id="XP_034244413.1"/>
    </source>
</evidence>
<dbReference type="RefSeq" id="XP_034244413.1">
    <property type="nucleotide sequence ID" value="XM_034388522.1"/>
</dbReference>
<dbReference type="Proteomes" id="UP000515158">
    <property type="component" value="Unplaced"/>
</dbReference>
<feature type="domain" description="EGF-like" evidence="1">
    <location>
        <begin position="301"/>
        <end position="312"/>
    </location>
</feature>
<dbReference type="OrthoDB" id="10045365at2759"/>
<reference evidence="3" key="1">
    <citation type="submission" date="2025-08" db="UniProtKB">
        <authorList>
            <consortium name="RefSeq"/>
        </authorList>
    </citation>
    <scope>IDENTIFICATION</scope>
    <source>
        <tissue evidence="3">Total insect</tissue>
    </source>
</reference>
<dbReference type="GeneID" id="117647040"/>
<dbReference type="PANTHER" id="PTHR24035">
    <property type="entry name" value="MULTIPLE EPIDERMAL GROWTH FACTOR-LIKE DOMAINS PROTEIN"/>
    <property type="match status" value="1"/>
</dbReference>
<keyword evidence="2" id="KW-1185">Reference proteome</keyword>
<dbReference type="InParanoid" id="A0A6P8YWB5"/>
<dbReference type="PANTHER" id="PTHR24035:SF109">
    <property type="entry name" value="PROTEIN DRAPER"/>
    <property type="match status" value="1"/>
</dbReference>
<dbReference type="PROSITE" id="PS00022">
    <property type="entry name" value="EGF_1"/>
    <property type="match status" value="2"/>
</dbReference>
<dbReference type="InterPro" id="IPR052108">
    <property type="entry name" value="MEGF/SIB"/>
</dbReference>
<dbReference type="AlphaFoldDB" id="A0A6P8YWB5"/>
<dbReference type="Gene3D" id="2.170.300.10">
    <property type="entry name" value="Tie2 ligand-binding domain superfamily"/>
    <property type="match status" value="1"/>
</dbReference>
<proteinExistence type="predicted"/>
<evidence type="ECO:0000259" key="1">
    <source>
        <dbReference type="PROSITE" id="PS00022"/>
    </source>
</evidence>
<dbReference type="KEGG" id="tpal:117647040"/>
<evidence type="ECO:0000313" key="2">
    <source>
        <dbReference type="Proteomes" id="UP000515158"/>
    </source>
</evidence>
<gene>
    <name evidence="3" type="primary">LOC117647040</name>
</gene>
<organism evidence="3">
    <name type="scientific">Thrips palmi</name>
    <name type="common">Melon thrips</name>
    <dbReference type="NCBI Taxonomy" id="161013"/>
    <lineage>
        <taxon>Eukaryota</taxon>
        <taxon>Metazoa</taxon>
        <taxon>Ecdysozoa</taxon>
        <taxon>Arthropoda</taxon>
        <taxon>Hexapoda</taxon>
        <taxon>Insecta</taxon>
        <taxon>Pterygota</taxon>
        <taxon>Neoptera</taxon>
        <taxon>Paraneoptera</taxon>
        <taxon>Thysanoptera</taxon>
        <taxon>Terebrantia</taxon>
        <taxon>Thripoidea</taxon>
        <taxon>Thripidae</taxon>
        <taxon>Thrips</taxon>
    </lineage>
</organism>
<protein>
    <submittedName>
        <fullName evidence="3">Uncharacterized protein LOC117647040</fullName>
    </submittedName>
</protein>